<evidence type="ECO:0000256" key="6">
    <source>
        <dbReference type="ARBA" id="ARBA00022840"/>
    </source>
</evidence>
<proteinExistence type="inferred from homology"/>
<evidence type="ECO:0000259" key="9">
    <source>
        <dbReference type="Pfam" id="PF18052"/>
    </source>
</evidence>
<dbReference type="EMBL" id="HG670306">
    <property type="protein sequence ID" value="CDM87036.1"/>
    <property type="molecule type" value="Genomic_DNA"/>
</dbReference>
<dbReference type="SUPFAM" id="SSF52047">
    <property type="entry name" value="RNI-like"/>
    <property type="match status" value="1"/>
</dbReference>
<feature type="domain" description="Disease resistance protein winged helix" evidence="10">
    <location>
        <begin position="436"/>
        <end position="520"/>
    </location>
</feature>
<dbReference type="InterPro" id="IPR056789">
    <property type="entry name" value="LRR_R13L1-DRL21"/>
</dbReference>
<dbReference type="Gene3D" id="1.10.8.430">
    <property type="entry name" value="Helical domain of apoptotic protease-activating factors"/>
    <property type="match status" value="2"/>
</dbReference>
<feature type="domain" description="NB-ARC" evidence="8">
    <location>
        <begin position="186"/>
        <end position="353"/>
    </location>
</feature>
<feature type="domain" description="Disease resistance N-terminal" evidence="9">
    <location>
        <begin position="1265"/>
        <end position="1340"/>
    </location>
</feature>
<dbReference type="SUPFAM" id="SSF52058">
    <property type="entry name" value="L domain-like"/>
    <property type="match status" value="2"/>
</dbReference>
<dbReference type="InterPro" id="IPR041118">
    <property type="entry name" value="Rx_N"/>
</dbReference>
<evidence type="ECO:0000256" key="3">
    <source>
        <dbReference type="ARBA" id="ARBA00022737"/>
    </source>
</evidence>
<dbReference type="Gene3D" id="1.10.10.10">
    <property type="entry name" value="Winged helix-like DNA-binding domain superfamily/Winged helix DNA-binding domain"/>
    <property type="match status" value="2"/>
</dbReference>
<evidence type="ECO:0000259" key="11">
    <source>
        <dbReference type="Pfam" id="PF23598"/>
    </source>
</evidence>
<dbReference type="Pfam" id="PF00931">
    <property type="entry name" value="NB-ARC"/>
    <property type="match status" value="2"/>
</dbReference>
<evidence type="ECO:0000259" key="8">
    <source>
        <dbReference type="Pfam" id="PF00931"/>
    </source>
</evidence>
<dbReference type="CDD" id="cd14798">
    <property type="entry name" value="RX-CC_like"/>
    <property type="match status" value="1"/>
</dbReference>
<feature type="domain" description="Disease resistance R13L4/SHOC-2-like LRR" evidence="11">
    <location>
        <begin position="1810"/>
        <end position="1929"/>
    </location>
</feature>
<dbReference type="GO" id="GO:0002758">
    <property type="term" value="P:innate immune response-activating signaling pathway"/>
    <property type="evidence" value="ECO:0007669"/>
    <property type="project" value="UniProtKB-ARBA"/>
</dbReference>
<evidence type="ECO:0000259" key="10">
    <source>
        <dbReference type="Pfam" id="PF23559"/>
    </source>
</evidence>
<sequence length="2232" mass="252775">MAELVATMVVGPLLSIVKQKASSYLLDKYKVMDGMEEQHRVLKRKLRAILDIIADAEQAASHRDGAMAWLEEVKRVAYEANEVFDEFNYEALRREAKKNGHYVKLGFDAVKLFPTHNRFAFRNKMGKKLCRVLQSLEVLVAEMNAFGFKYQQQAPASKQWRKTDHVIFDPKEIISRSRSQDTKNIVATLLGHASNENLMVLPIVGVGGLGKTTLAQLIYNEPEVQKHFELLIWVCVSDNFDVDSLANSIVEAATPNRNTAEATSKKRPLDRLQDGLSGHRYLLVLDDVWNRESDKWEMLKARLTHSAKGSVVLITTRDGGVAKIMGSVKPYDLAGLEDDFIKEIIETRAFNMQKEEERPAVLVKMVGEIVKRCRGSPLAATALGSVLYTKTSEEEWKAISSRSNVCTEESGILPILKLSYNDLSAQMKQCFAFCAVFPKDYEIDVDKLIQLWIAHGFIQDQREVSLETIAKWIFSELTSRSFFVDVKQVEVECYEIGFIRCVDRYYKQTCKIHDLMHDVALSTMEKECALAPDKPLASQAEWLPDTARHLLLSCEQPETILNESLVKRSPAIQTLMCDMYMEGPLRHLSKYSSLKALRLFIRSSSFPLKSKHLHHLRYLDLSESDIEALPEDISILHNLQTLNISGCQRLHRLPSQMSYMTSLRHLYNHGCPKIRSMPSDLRKLMSLQTLTCFAASRTGSGCSDVGELQHLNLGGQLELRRLENVTEEDAKAANLEKKKELRELTLGWTVGSMDDARVLEVLKPHHELQAVRINLYGGTAFPTWMGMLQNMVEIHLRYCKKVQWLFSCGTSFSFPNLMVFTLKGLECLKGLWEITSKEQGEEIIFQQLEKLCTVECGKLTALPEATLLRQSYGTMAPSAFPALKVLELINLRNFERWNSVVGSQGEDIIFPHLEKIYVIGCEKMTTLPGQQKVESPKLRVLDMEGSEEEMFRWVARHMTSLTSLKLKNLEDTETTSAAGADHSLTQVVDTMEKWNRHDFPLADMKLTGLKSGVTELCACFVQLQDLCIHDCAALVHWPEKEFQSLVFLRVLRIWGCKQLVGYAQAPAAVSSTSLESSSHLLPRLEFLDIDGCESMVELFKLPASLRGMEIVNCTKLKSICSRMLQERQSSLSNLQGGSHAYSEVSPSSAVSRAEHFPFPRLKYIYIEKCDSLTGLLSLPPSLETIMVSRCDQLRSVESHSGEFPSLKRLDIVGCKTLSSLPDGPQAYSSLQRLEIRNCPGIKRLPTCLQERLSSLEEKDLDGHYQAVAEEVALQLGVQRDHSFISDELEMMQSFLMAVHDERDDNRVVRTWVKQVRDISYSVEDCLLDFAVRLEKQSWWCLSRKVLARRYVAMQMKELRAKVEEVSQRNQRYHLIKGSSSKPTSAIGQPINSSATMSAAEDARLRRQKAKLDLVKLINCKGDTLQVIAFWGTSSSDLGETSIIKSAYEDHMVHTNFDCCAWITLMYPFNQTDFIRSIIRQIYVNSLQETGEEGKSAIGAQVLRMMATMKEDSLAHEFKRYLNFKSYLIVLNGIHTIEEWDCIKTCFPNNKKGSRIIVSTEKVEVASLCIGAEDEALVHKKLFVDRFLYAFYSKVFKEAVSLDERHPELVEPARLILKKCKGLPLALVIIGGFLANQPKTAFEWKKMNEHISAELEMNRELETIKAILMKSYDGLPYYLKACFLYLAIFPEDQQIARRRLVRRWIAEGYSSEMRGRSVAEVLESYFMELISRSMILPSQQSIHSRKGIDSCHVHDLIREIAISKSMEENLVFTLEEGCSLNNQGTVRHLAISSNWNGDQCELENIVDLSRVRSLTVFGNWRPFYISDKMRLLRVLDLEGKWDLVDHHLQHIGKLVHLRYVSLRGQASIFHLPNSLGNLRQLHTLDISGTSIIKLPSSIINLEKMEHILASGTTNAMSHTNANNQSLLDFTLDSVSCCVACCAPRIVKKDLYLDDGAQLNRRDICTVFCCNILPYYVAGRNPGGVEVPRGIWKLKALHTLHTVDVSMRKDVTQDIKKLTRLRKLGVIGINKRNSQELCPAIACLSSLESLSLQSYEATGLSGCLDGLSSPPENLQSLKLLGNLVKLPEWIQGLKNLVKLKLKQSRISEHDAAIQVLGNLPKLATLHLLVDSFAGEEVRFSFRREAFLSLKVLQLDRIKNLKSVGFEEGAAPKLELLQYTGWIGTNVAGLFSGLAYLPNLKEFMLSRRHWEKTERMEHLRGQLAENQNGPVLKSL</sequence>
<dbReference type="InterPro" id="IPR036388">
    <property type="entry name" value="WH-like_DNA-bd_sf"/>
</dbReference>
<dbReference type="Pfam" id="PF25019">
    <property type="entry name" value="LRR_R13L1-DRL21"/>
    <property type="match status" value="1"/>
</dbReference>
<gene>
    <name evidence="13" type="ORF">TRAES_3BF156000010CFD_c1</name>
</gene>
<evidence type="ECO:0000256" key="7">
    <source>
        <dbReference type="ARBA" id="ARBA00023054"/>
    </source>
</evidence>
<dbReference type="SUPFAM" id="SSF52540">
    <property type="entry name" value="P-loop containing nucleoside triphosphate hydrolases"/>
    <property type="match status" value="2"/>
</dbReference>
<dbReference type="GO" id="GO:0005524">
    <property type="term" value="F:ATP binding"/>
    <property type="evidence" value="ECO:0007669"/>
    <property type="project" value="UniProtKB-KW"/>
</dbReference>
<keyword evidence="7" id="KW-0175">Coiled coil</keyword>
<protein>
    <submittedName>
        <fullName evidence="13">Uncharacterized protein</fullName>
    </submittedName>
</protein>
<feature type="domain" description="Disease resistance R13L4/SHOC-2-like LRR" evidence="11">
    <location>
        <begin position="1982"/>
        <end position="2217"/>
    </location>
</feature>
<evidence type="ECO:0000256" key="5">
    <source>
        <dbReference type="ARBA" id="ARBA00022821"/>
    </source>
</evidence>
<organism evidence="13">
    <name type="scientific">Triticum aestivum</name>
    <name type="common">Wheat</name>
    <dbReference type="NCBI Taxonomy" id="4565"/>
    <lineage>
        <taxon>Eukaryota</taxon>
        <taxon>Viridiplantae</taxon>
        <taxon>Streptophyta</taxon>
        <taxon>Embryophyta</taxon>
        <taxon>Tracheophyta</taxon>
        <taxon>Spermatophyta</taxon>
        <taxon>Magnoliopsida</taxon>
        <taxon>Liliopsida</taxon>
        <taxon>Poales</taxon>
        <taxon>Poaceae</taxon>
        <taxon>BOP clade</taxon>
        <taxon>Pooideae</taxon>
        <taxon>Triticodae</taxon>
        <taxon>Triticeae</taxon>
        <taxon>Triticinae</taxon>
        <taxon>Triticum</taxon>
    </lineage>
</organism>
<evidence type="ECO:0000313" key="13">
    <source>
        <dbReference type="EMBL" id="CDM87036.1"/>
    </source>
</evidence>
<dbReference type="PANTHER" id="PTHR36766:SF55">
    <property type="entry name" value="OS11G0492900 PROTEIN"/>
    <property type="match status" value="1"/>
</dbReference>
<dbReference type="InterPro" id="IPR002182">
    <property type="entry name" value="NB-ARC"/>
</dbReference>
<keyword evidence="3" id="KW-0677">Repeat</keyword>
<dbReference type="PANTHER" id="PTHR36766">
    <property type="entry name" value="PLANT BROAD-SPECTRUM MILDEW RESISTANCE PROTEIN RPW8"/>
    <property type="match status" value="1"/>
</dbReference>
<evidence type="ECO:0000256" key="2">
    <source>
        <dbReference type="ARBA" id="ARBA00022614"/>
    </source>
</evidence>
<name>A0A080YUF8_WHEAT</name>
<feature type="domain" description="NB-ARC" evidence="8">
    <location>
        <begin position="1420"/>
        <end position="1596"/>
    </location>
</feature>
<keyword evidence="4" id="KW-0547">Nucleotide-binding</keyword>
<dbReference type="ExpressionAtlas" id="A0A080YUF8">
    <property type="expression patterns" value="baseline and differential"/>
</dbReference>
<dbReference type="PRINTS" id="PR00364">
    <property type="entry name" value="DISEASERSIST"/>
</dbReference>
<dbReference type="InterPro" id="IPR055414">
    <property type="entry name" value="LRR_R13L4/SHOC2-like"/>
</dbReference>
<evidence type="ECO:0000259" key="12">
    <source>
        <dbReference type="Pfam" id="PF25019"/>
    </source>
</evidence>
<feature type="domain" description="R13L1/DRL21-like LRR repeat region" evidence="12">
    <location>
        <begin position="706"/>
        <end position="822"/>
    </location>
</feature>
<keyword evidence="5" id="KW-0611">Plant defense</keyword>
<dbReference type="Gene3D" id="3.40.50.300">
    <property type="entry name" value="P-loop containing nucleotide triphosphate hydrolases"/>
    <property type="match status" value="2"/>
</dbReference>
<feature type="domain" description="Disease resistance N-terminal" evidence="9">
    <location>
        <begin position="14"/>
        <end position="98"/>
    </location>
</feature>
<dbReference type="InterPro" id="IPR058922">
    <property type="entry name" value="WHD_DRP"/>
</dbReference>
<dbReference type="GO" id="GO:0043531">
    <property type="term" value="F:ADP binding"/>
    <property type="evidence" value="ECO:0007669"/>
    <property type="project" value="InterPro"/>
</dbReference>
<dbReference type="Gene3D" id="3.80.10.10">
    <property type="entry name" value="Ribonuclease Inhibitor"/>
    <property type="match status" value="4"/>
</dbReference>
<dbReference type="InterPro" id="IPR032675">
    <property type="entry name" value="LRR_dom_sf"/>
</dbReference>
<feature type="domain" description="Disease resistance protein winged helix" evidence="10">
    <location>
        <begin position="1687"/>
        <end position="1760"/>
    </location>
</feature>
<dbReference type="Pfam" id="PF18052">
    <property type="entry name" value="Rx_N"/>
    <property type="match status" value="2"/>
</dbReference>
<evidence type="ECO:0000256" key="4">
    <source>
        <dbReference type="ARBA" id="ARBA00022741"/>
    </source>
</evidence>
<dbReference type="Pfam" id="PF23559">
    <property type="entry name" value="WHD_DRP"/>
    <property type="match status" value="2"/>
</dbReference>
<dbReference type="InterPro" id="IPR042197">
    <property type="entry name" value="Apaf_helical"/>
</dbReference>
<dbReference type="GO" id="GO:0009626">
    <property type="term" value="P:plant-type hypersensitive response"/>
    <property type="evidence" value="ECO:0007669"/>
    <property type="project" value="UniProtKB-ARBA"/>
</dbReference>
<dbReference type="Pfam" id="PF23598">
    <property type="entry name" value="LRR_14"/>
    <property type="match status" value="2"/>
</dbReference>
<dbReference type="GO" id="GO:0042742">
    <property type="term" value="P:defense response to bacterium"/>
    <property type="evidence" value="ECO:0007669"/>
    <property type="project" value="UniProtKB-ARBA"/>
</dbReference>
<comment type="similarity">
    <text evidence="1">Belongs to the disease resistance NB-LRR family.</text>
</comment>
<dbReference type="InterPro" id="IPR038005">
    <property type="entry name" value="RX-like_CC"/>
</dbReference>
<dbReference type="FunFam" id="1.10.10.10:FF:000322">
    <property type="entry name" value="Probable disease resistance protein At1g63360"/>
    <property type="match status" value="2"/>
</dbReference>
<keyword evidence="2" id="KW-0433">Leucine-rich repeat</keyword>
<dbReference type="InterPro" id="IPR027417">
    <property type="entry name" value="P-loop_NTPase"/>
</dbReference>
<dbReference type="Gene3D" id="1.20.5.4130">
    <property type="match status" value="2"/>
</dbReference>
<accession>A0A080YUF8</accession>
<keyword evidence="6" id="KW-0067">ATP-binding</keyword>
<evidence type="ECO:0000256" key="1">
    <source>
        <dbReference type="ARBA" id="ARBA00008894"/>
    </source>
</evidence>
<reference evidence="13" key="1">
    <citation type="journal article" date="2014" name="Science">
        <title>Structural and functional partitioning of bread wheat chromosome 3B.</title>
        <authorList>
            <person name="Choulet F."/>
            <person name="Alberti A."/>
            <person name="Theil S."/>
            <person name="Glover N."/>
            <person name="Barbe V."/>
            <person name="Daron J."/>
            <person name="Pingault L."/>
            <person name="Sourdille P."/>
            <person name="Couloux A."/>
            <person name="Paux E."/>
            <person name="Leroy P."/>
            <person name="Mangenot S."/>
            <person name="Guilhot N."/>
            <person name="Le Gouis J."/>
            <person name="Balfourier F."/>
            <person name="Alaux M."/>
            <person name="Jamilloux V."/>
            <person name="Poulain J."/>
            <person name="Durand C."/>
            <person name="Bellec A."/>
            <person name="Gaspin C."/>
            <person name="Safar J."/>
            <person name="Dolezel J."/>
            <person name="Rogers J."/>
            <person name="Vandepoele K."/>
            <person name="Aury J.M."/>
            <person name="Mayer K."/>
            <person name="Berges H."/>
            <person name="Quesneville H."/>
            <person name="Wincker P."/>
            <person name="Feuillet C."/>
        </authorList>
    </citation>
    <scope>NUCLEOTIDE SEQUENCE</scope>
</reference>
<dbReference type="FunFam" id="3.40.50.300:FF:001091">
    <property type="entry name" value="Probable disease resistance protein At1g61300"/>
    <property type="match status" value="1"/>
</dbReference>
<dbReference type="HOGENOM" id="CLU_000837_21_3_1"/>